<dbReference type="eggNOG" id="COG3629">
    <property type="taxonomic scope" value="Bacteria"/>
</dbReference>
<dbReference type="Gene3D" id="1.25.40.10">
    <property type="entry name" value="Tetratricopeptide repeat domain"/>
    <property type="match status" value="1"/>
</dbReference>
<dbReference type="SUPFAM" id="SSF46894">
    <property type="entry name" value="C-terminal effector domain of the bipartite response regulators"/>
    <property type="match status" value="1"/>
</dbReference>
<gene>
    <name evidence="5" type="ordered locus">Namu_4693</name>
</gene>
<dbReference type="Gene3D" id="3.40.50.300">
    <property type="entry name" value="P-loop containing nucleotide triphosphate hydrolases"/>
    <property type="match status" value="1"/>
</dbReference>
<reference evidence="6" key="1">
    <citation type="submission" date="2009-09" db="EMBL/GenBank/DDBJ databases">
        <title>The complete genome of Nakamurella multipartita DSM 44233.</title>
        <authorList>
            <consortium name="US DOE Joint Genome Institute (JGI-PGF)"/>
            <person name="Lucas S."/>
            <person name="Copeland A."/>
            <person name="Lapidus A."/>
            <person name="Glavina del Rio T."/>
            <person name="Dalin E."/>
            <person name="Tice H."/>
            <person name="Bruce D."/>
            <person name="Goodwin L."/>
            <person name="Pitluck S."/>
            <person name="Kyrpides N."/>
            <person name="Mavromatis K."/>
            <person name="Ivanova N."/>
            <person name="Ovchinnikova G."/>
            <person name="Sims D."/>
            <person name="Meincke L."/>
            <person name="Brettin T."/>
            <person name="Detter J.C."/>
            <person name="Han C."/>
            <person name="Larimer F."/>
            <person name="Land M."/>
            <person name="Hauser L."/>
            <person name="Markowitz V."/>
            <person name="Cheng J.-F."/>
            <person name="Hugenholtz P."/>
            <person name="Woyke T."/>
            <person name="Wu D."/>
            <person name="Klenk H.-P."/>
            <person name="Eisen J.A."/>
        </authorList>
    </citation>
    <scope>NUCLEOTIDE SEQUENCE [LARGE SCALE GENOMIC DNA]</scope>
    <source>
        <strain evidence="6">ATCC 700099 / DSM 44233 / CIP 104796 / JCM 9543 / NBRC 105858 / Y-104</strain>
    </source>
</reference>
<dbReference type="InParanoid" id="C8X7W6"/>
<dbReference type="CDD" id="cd15831">
    <property type="entry name" value="BTAD"/>
    <property type="match status" value="1"/>
</dbReference>
<feature type="DNA-binding region" description="OmpR/PhoB-type" evidence="3">
    <location>
        <begin position="1"/>
        <end position="97"/>
    </location>
</feature>
<dbReference type="RefSeq" id="WP_015749783.1">
    <property type="nucleotide sequence ID" value="NC_013235.1"/>
</dbReference>
<dbReference type="SMART" id="SM01043">
    <property type="entry name" value="BTAD"/>
    <property type="match status" value="1"/>
</dbReference>
<dbReference type="InterPro" id="IPR011990">
    <property type="entry name" value="TPR-like_helical_dom_sf"/>
</dbReference>
<organism evidence="5 6">
    <name type="scientific">Nakamurella multipartita (strain ATCC 700099 / DSM 44233 / CIP 104796 / JCM 9543 / NBRC 105858 / Y-104)</name>
    <name type="common">Microsphaera multipartita</name>
    <dbReference type="NCBI Taxonomy" id="479431"/>
    <lineage>
        <taxon>Bacteria</taxon>
        <taxon>Bacillati</taxon>
        <taxon>Actinomycetota</taxon>
        <taxon>Actinomycetes</taxon>
        <taxon>Nakamurellales</taxon>
        <taxon>Nakamurellaceae</taxon>
        <taxon>Nakamurella</taxon>
    </lineage>
</organism>
<comment type="similarity">
    <text evidence="1">Belongs to the AfsR/DnrI/RedD regulatory family.</text>
</comment>
<dbReference type="AlphaFoldDB" id="C8X7W6"/>
<dbReference type="PANTHER" id="PTHR47691:SF3">
    <property type="entry name" value="HTH-TYPE TRANSCRIPTIONAL REGULATOR RV0890C-RELATED"/>
    <property type="match status" value="1"/>
</dbReference>
<dbReference type="eggNOG" id="COG3903">
    <property type="taxonomic scope" value="Bacteria"/>
</dbReference>
<dbReference type="EMBL" id="CP001737">
    <property type="protein sequence ID" value="ACV80969.1"/>
    <property type="molecule type" value="Genomic_DNA"/>
</dbReference>
<dbReference type="HOGENOM" id="CLU_004665_1_0_11"/>
<dbReference type="GO" id="GO:0003677">
    <property type="term" value="F:DNA binding"/>
    <property type="evidence" value="ECO:0007669"/>
    <property type="project" value="UniProtKB-UniRule"/>
</dbReference>
<dbReference type="PRINTS" id="PR00364">
    <property type="entry name" value="DISEASERSIST"/>
</dbReference>
<dbReference type="SUPFAM" id="SSF48452">
    <property type="entry name" value="TPR-like"/>
    <property type="match status" value="1"/>
</dbReference>
<dbReference type="STRING" id="479431.Namu_4693"/>
<dbReference type="KEGG" id="nml:Namu_4693"/>
<evidence type="ECO:0000313" key="6">
    <source>
        <dbReference type="Proteomes" id="UP000002218"/>
    </source>
</evidence>
<dbReference type="InterPro" id="IPR001867">
    <property type="entry name" value="OmpR/PhoB-type_DNA-bd"/>
</dbReference>
<dbReference type="OrthoDB" id="9812579at2"/>
<evidence type="ECO:0000256" key="3">
    <source>
        <dbReference type="PROSITE-ProRule" id="PRU01091"/>
    </source>
</evidence>
<protein>
    <submittedName>
        <fullName evidence="5">Transcriptional regulator, winged helix family</fullName>
    </submittedName>
</protein>
<dbReference type="PROSITE" id="PS51755">
    <property type="entry name" value="OMPR_PHOB"/>
    <property type="match status" value="1"/>
</dbReference>
<dbReference type="Pfam" id="PF03704">
    <property type="entry name" value="BTAD"/>
    <property type="match status" value="1"/>
</dbReference>
<dbReference type="GO" id="GO:0006355">
    <property type="term" value="P:regulation of DNA-templated transcription"/>
    <property type="evidence" value="ECO:0007669"/>
    <property type="project" value="InterPro"/>
</dbReference>
<dbReference type="InterPro" id="IPR027417">
    <property type="entry name" value="P-loop_NTPase"/>
</dbReference>
<dbReference type="SUPFAM" id="SSF52540">
    <property type="entry name" value="P-loop containing nucleoside triphosphate hydrolases"/>
    <property type="match status" value="1"/>
</dbReference>
<keyword evidence="2 3" id="KW-0238">DNA-binding</keyword>
<accession>C8X7W6</accession>
<feature type="domain" description="OmpR/PhoB-type" evidence="4">
    <location>
        <begin position="1"/>
        <end position="97"/>
    </location>
</feature>
<dbReference type="GO" id="GO:0000160">
    <property type="term" value="P:phosphorelay signal transduction system"/>
    <property type="evidence" value="ECO:0007669"/>
    <property type="project" value="InterPro"/>
</dbReference>
<dbReference type="InterPro" id="IPR016032">
    <property type="entry name" value="Sig_transdc_resp-reg_C-effctor"/>
</dbReference>
<sequence length="943" mass="101285">MQIRDLGPLVVERDGLPVGLGAGRLAAALSPLANRVGEVVGTTALVEAVWGPHAPPRAPQLLESVIWRLRKELEPGRAARAAPVLLRRETLGYRLDLPPDAVDSTELRTAAPQIRGWAADGRSEQVLERSAGVLSRWRGEPYADLTDHGWLGPARQQLVDARIDIAELRVQALLDLGRPEDAIGELDPLLAEHPLRERLWAQRIAGLYRAGRPADALADFTRARAVLADELGIDPGRELRELHRRILEQDPALDLRPATRPTVVVSDLPRGRTSLIGRDDDLATLTGELGQVRLVTLAGPGGAGKTRLAVEVGHAATRFPDTRFPDGVHFVDLAPVRDRDLLVVAIAGTLEPAGQPGRRPIEVVTARLADADALLILDNCEQLIDACAEVVPEILDRCPRVRVLATSREPLELPGEYVHRLGPLPVAPAGAVPGPAQELFLARTGGTTGPDPADPDGELVRRICLAVGGLPLGIELAAAQADTFALSEIVEALEHNPAELARRGTGPPRQASLRETVDWGYRLARHDEQVLHRRLAVIPGPFTLDVATALCDLAPLRADRAMSLVGGLVHRSLLVAARPTRGASSFHQLAPIRAHAASVLDDAERAAIEAVRDRWLNGRIAAAPVDGAGQAAFLDWLEGNAATLRASLDSTLHRGGDRTAPSMVLALLGGWFERGRLTEAAHWVERLRARPRGRHPLDDALVDVAAGAVLALEHHRDPAAELLRSALPRLESAPADSTAQVASALRIGAVAAWTGDLWDIAADYQDAGLRFGHVAGLPHLELACRAIRAANWSFAGDRAAGIAEAGEVLQTAKTTGNDLAALFALVALTVTALTQGEPQVALGYSDQLLLTHRRMGTLAVSDTIETRASIRLGAGDLPAAVRCLGASAGLNRRLGRDWPWHEFTPAVLDELRQRLEPAEFDRHWASGERLGRGDPERFTPDWI</sequence>
<dbReference type="Gene3D" id="1.10.10.10">
    <property type="entry name" value="Winged helix-like DNA-binding domain superfamily/Winged helix DNA-binding domain"/>
    <property type="match status" value="1"/>
</dbReference>
<dbReference type="InterPro" id="IPR005158">
    <property type="entry name" value="BTAD"/>
</dbReference>
<dbReference type="PANTHER" id="PTHR47691">
    <property type="entry name" value="REGULATOR-RELATED"/>
    <property type="match status" value="1"/>
</dbReference>
<evidence type="ECO:0000256" key="2">
    <source>
        <dbReference type="ARBA" id="ARBA00023125"/>
    </source>
</evidence>
<evidence type="ECO:0000256" key="1">
    <source>
        <dbReference type="ARBA" id="ARBA00005820"/>
    </source>
</evidence>
<reference evidence="5 6" key="2">
    <citation type="journal article" date="2010" name="Stand. Genomic Sci.">
        <title>Complete genome sequence of Nakamurella multipartita type strain (Y-104).</title>
        <authorList>
            <person name="Tice H."/>
            <person name="Mayilraj S."/>
            <person name="Sims D."/>
            <person name="Lapidus A."/>
            <person name="Nolan M."/>
            <person name="Lucas S."/>
            <person name="Glavina Del Rio T."/>
            <person name="Copeland A."/>
            <person name="Cheng J.F."/>
            <person name="Meincke L."/>
            <person name="Bruce D."/>
            <person name="Goodwin L."/>
            <person name="Pitluck S."/>
            <person name="Ivanova N."/>
            <person name="Mavromatis K."/>
            <person name="Ovchinnikova G."/>
            <person name="Pati A."/>
            <person name="Chen A."/>
            <person name="Palaniappan K."/>
            <person name="Land M."/>
            <person name="Hauser L."/>
            <person name="Chang Y.J."/>
            <person name="Jeffries C.D."/>
            <person name="Detter J.C."/>
            <person name="Brettin T."/>
            <person name="Rohde M."/>
            <person name="Goker M."/>
            <person name="Bristow J."/>
            <person name="Eisen J.A."/>
            <person name="Markowitz V."/>
            <person name="Hugenholtz P."/>
            <person name="Kyrpides N.C."/>
            <person name="Klenk H.P."/>
            <person name="Chen F."/>
        </authorList>
    </citation>
    <scope>NUCLEOTIDE SEQUENCE [LARGE SCALE GENOMIC DNA]</scope>
    <source>
        <strain evidence="6">ATCC 700099 / DSM 44233 / CIP 104796 / JCM 9543 / NBRC 105858 / Y-104</strain>
    </source>
</reference>
<name>C8X7W6_NAKMY</name>
<keyword evidence="6" id="KW-1185">Reference proteome</keyword>
<dbReference type="Proteomes" id="UP000002218">
    <property type="component" value="Chromosome"/>
</dbReference>
<proteinExistence type="inferred from homology"/>
<evidence type="ECO:0000313" key="5">
    <source>
        <dbReference type="EMBL" id="ACV80969.1"/>
    </source>
</evidence>
<evidence type="ECO:0000259" key="4">
    <source>
        <dbReference type="PROSITE" id="PS51755"/>
    </source>
</evidence>
<dbReference type="InterPro" id="IPR036388">
    <property type="entry name" value="WH-like_DNA-bd_sf"/>
</dbReference>